<feature type="compositionally biased region" description="Basic and acidic residues" evidence="3">
    <location>
        <begin position="310"/>
        <end position="323"/>
    </location>
</feature>
<keyword evidence="4" id="KW-1185">Reference proteome</keyword>
<feature type="region of interest" description="Disordered" evidence="3">
    <location>
        <begin position="310"/>
        <end position="350"/>
    </location>
</feature>
<dbReference type="PANTHER" id="PTHR13102">
    <property type="entry name" value="NUCLEOLAR PROTEIN 9"/>
    <property type="match status" value="1"/>
</dbReference>
<reference evidence="5" key="1">
    <citation type="submission" date="2025-08" db="UniProtKB">
        <authorList>
            <consortium name="RefSeq"/>
        </authorList>
    </citation>
    <scope>IDENTIFICATION</scope>
    <source>
        <strain evidence="5">15112-1751.03</strain>
        <tissue evidence="5">Whole Adult</tissue>
    </source>
</reference>
<protein>
    <submittedName>
        <fullName evidence="5">Nucleolar protein 9</fullName>
    </submittedName>
</protein>
<dbReference type="GO" id="GO:0000056">
    <property type="term" value="P:ribosomal small subunit export from nucleus"/>
    <property type="evidence" value="ECO:0007669"/>
    <property type="project" value="TreeGrafter"/>
</dbReference>
<dbReference type="OrthoDB" id="9987665at2759"/>
<evidence type="ECO:0000256" key="2">
    <source>
        <dbReference type="PROSITE-ProRule" id="PRU00317"/>
    </source>
</evidence>
<dbReference type="GO" id="GO:0000472">
    <property type="term" value="P:endonucleolytic cleavage to generate mature 5'-end of SSU-rRNA from (SSU-rRNA, 5.8S rRNA, LSU-rRNA)"/>
    <property type="evidence" value="ECO:0007669"/>
    <property type="project" value="TreeGrafter"/>
</dbReference>
<dbReference type="Pfam" id="PF22493">
    <property type="entry name" value="PUF_NOP9"/>
    <property type="match status" value="1"/>
</dbReference>
<evidence type="ECO:0000256" key="3">
    <source>
        <dbReference type="SAM" id="MobiDB-lite"/>
    </source>
</evidence>
<dbReference type="Proteomes" id="UP000515160">
    <property type="component" value="Chromosome 3"/>
</dbReference>
<feature type="repeat" description="Pumilio" evidence="2">
    <location>
        <begin position="564"/>
        <end position="600"/>
    </location>
</feature>
<dbReference type="AlphaFoldDB" id="A0A6P8WKA0"/>
<dbReference type="GO" id="GO:0000480">
    <property type="term" value="P:endonucleolytic cleavage in 5'-ETS of tricistronic rRNA transcript (SSU-rRNA, 5.8S rRNA, LSU-rRNA)"/>
    <property type="evidence" value="ECO:0007669"/>
    <property type="project" value="TreeGrafter"/>
</dbReference>
<dbReference type="Gene3D" id="1.25.10.10">
    <property type="entry name" value="Leucine-rich Repeat Variant"/>
    <property type="match status" value="2"/>
</dbReference>
<gene>
    <name evidence="5" type="primary">LOC117567912</name>
</gene>
<sequence>MQTESNDKRKRPKKKGNRFMRNAKGFAKQGIFGRGTHIDDDEFNYFINILDAMKAGFEDVEDRVNMANNVFEQTVDKEIHLSSNQIVSKAIESLIGFVDDAQLERFFAKFGESLRPLCSDRFASHVLQKMLEIAFLRGLGKAAALEQSDDAPNAAKRAKPDAAQVEEQYNLETKFSKAHREKCQEFVLRISKFMLNNLEDFVWDSCATHIMRTAILCLVGMHVPKIAFEKGGAELAKHRKLYTVPEEWHEVMKEFPQRLEMWPQFVDFPYQEHSSALLGVICLSLSVVDKSMLKHFGKKILTQSLLKPHDDVEDDDKKETKIEIDDDDNDGNASKEEQMETNEATENAKSEPPVILPKVFHYQCAVILLETLLSVAGAKLLTQLYAMLFSGRIAYLAQQQQTNFAVQRLLQHLKEVPDFEAVFNELQPQTEELLKMGYTGVVSGLSAACLRLGAKQAQMISALQNALHVSGDKEKSKMFFNCLVKLKPHELLAGDQSGFVHLHGSLIVQHILQFNKPIFLVNCILELPAVQLSQVFNTPNGSHIVDAFLQSKYIGEKSRERLIRLLDGFYVDLAITRHGSRVLDQCFKAAQETQKLNIAKELSNKANMLKGSPFGRLIYTKYRLDTYKLSASQWQASLGQQLQKQEDEKEGKSKKRSAKTATELFKDILTQ</sequence>
<accession>A0A6P8WKA0</accession>
<dbReference type="SUPFAM" id="SSF48371">
    <property type="entry name" value="ARM repeat"/>
    <property type="match status" value="1"/>
</dbReference>
<evidence type="ECO:0000256" key="1">
    <source>
        <dbReference type="ARBA" id="ARBA00022737"/>
    </source>
</evidence>
<keyword evidence="1" id="KW-0677">Repeat</keyword>
<feature type="region of interest" description="Disordered" evidence="3">
    <location>
        <begin position="640"/>
        <end position="671"/>
    </location>
</feature>
<evidence type="ECO:0000313" key="4">
    <source>
        <dbReference type="Proteomes" id="UP000515160"/>
    </source>
</evidence>
<proteinExistence type="predicted"/>
<dbReference type="GO" id="GO:0000447">
    <property type="term" value="P:endonucleolytic cleavage in ITS1 to separate SSU-rRNA from 5.8S rRNA and LSU-rRNA from tricistronic rRNA transcript (SSU-rRNA, 5.8S rRNA, LSU-rRNA)"/>
    <property type="evidence" value="ECO:0007669"/>
    <property type="project" value="TreeGrafter"/>
</dbReference>
<dbReference type="SMART" id="SM00025">
    <property type="entry name" value="Pumilio"/>
    <property type="match status" value="4"/>
</dbReference>
<dbReference type="GO" id="GO:0003723">
    <property type="term" value="F:RNA binding"/>
    <property type="evidence" value="ECO:0007669"/>
    <property type="project" value="InterPro"/>
</dbReference>
<evidence type="ECO:0000313" key="5">
    <source>
        <dbReference type="RefSeq" id="XP_034104081.1"/>
    </source>
</evidence>
<dbReference type="InterPro" id="IPR016024">
    <property type="entry name" value="ARM-type_fold"/>
</dbReference>
<dbReference type="GO" id="GO:0030686">
    <property type="term" value="C:90S preribosome"/>
    <property type="evidence" value="ECO:0007669"/>
    <property type="project" value="TreeGrafter"/>
</dbReference>
<dbReference type="InterPro" id="IPR040000">
    <property type="entry name" value="NOP9"/>
</dbReference>
<dbReference type="RefSeq" id="XP_034104081.1">
    <property type="nucleotide sequence ID" value="XM_034248190.2"/>
</dbReference>
<dbReference type="GO" id="GO:0005730">
    <property type="term" value="C:nucleolus"/>
    <property type="evidence" value="ECO:0007669"/>
    <property type="project" value="TreeGrafter"/>
</dbReference>
<organism evidence="4 5">
    <name type="scientific">Drosophila albomicans</name>
    <name type="common">Fruit fly</name>
    <dbReference type="NCBI Taxonomy" id="7291"/>
    <lineage>
        <taxon>Eukaryota</taxon>
        <taxon>Metazoa</taxon>
        <taxon>Ecdysozoa</taxon>
        <taxon>Arthropoda</taxon>
        <taxon>Hexapoda</taxon>
        <taxon>Insecta</taxon>
        <taxon>Pterygota</taxon>
        <taxon>Neoptera</taxon>
        <taxon>Endopterygota</taxon>
        <taxon>Diptera</taxon>
        <taxon>Brachycera</taxon>
        <taxon>Muscomorpha</taxon>
        <taxon>Ephydroidea</taxon>
        <taxon>Drosophilidae</taxon>
        <taxon>Drosophila</taxon>
    </lineage>
</organism>
<dbReference type="InterPro" id="IPR001313">
    <property type="entry name" value="Pumilio_RNA-bd_rpt"/>
</dbReference>
<dbReference type="GeneID" id="117567912"/>
<dbReference type="PROSITE" id="PS50302">
    <property type="entry name" value="PUM"/>
    <property type="match status" value="1"/>
</dbReference>
<name>A0A6P8WKA0_DROAB</name>
<dbReference type="InterPro" id="IPR011989">
    <property type="entry name" value="ARM-like"/>
</dbReference>
<dbReference type="GO" id="GO:0030688">
    <property type="term" value="C:preribosome, small subunit precursor"/>
    <property type="evidence" value="ECO:0007669"/>
    <property type="project" value="TreeGrafter"/>
</dbReference>
<dbReference type="PANTHER" id="PTHR13102:SF0">
    <property type="entry name" value="NUCLEOLAR PROTEIN 9"/>
    <property type="match status" value="1"/>
</dbReference>